<dbReference type="AlphaFoldDB" id="A0A7X2PA05"/>
<dbReference type="Gene3D" id="3.20.70.20">
    <property type="match status" value="1"/>
</dbReference>
<evidence type="ECO:0000256" key="3">
    <source>
        <dbReference type="PROSITE-ProRule" id="PRU00493"/>
    </source>
</evidence>
<evidence type="ECO:0000256" key="2">
    <source>
        <dbReference type="ARBA" id="ARBA00023239"/>
    </source>
</evidence>
<evidence type="ECO:0000256" key="1">
    <source>
        <dbReference type="ARBA" id="ARBA00022818"/>
    </source>
</evidence>
<protein>
    <recommendedName>
        <fullName evidence="8">Formate C-acetyltransferase</fullName>
    </recommendedName>
</protein>
<evidence type="ECO:0000259" key="5">
    <source>
        <dbReference type="PROSITE" id="PS51554"/>
    </source>
</evidence>
<proteinExistence type="predicted"/>
<dbReference type="SUPFAM" id="SSF51998">
    <property type="entry name" value="PFL-like glycyl radical enzymes"/>
    <property type="match status" value="1"/>
</dbReference>
<dbReference type="Proteomes" id="UP000466864">
    <property type="component" value="Unassembled WGS sequence"/>
</dbReference>
<organism evidence="6 7">
    <name type="scientific">Bilifractor porci</name>
    <dbReference type="NCBI Taxonomy" id="2606636"/>
    <lineage>
        <taxon>Bacteria</taxon>
        <taxon>Bacillati</taxon>
        <taxon>Bacillota</taxon>
        <taxon>Clostridia</taxon>
        <taxon>Lachnospirales</taxon>
        <taxon>Lachnospiraceae</taxon>
        <taxon>Bilifractor</taxon>
    </lineage>
</organism>
<comment type="caution">
    <text evidence="6">The sequence shown here is derived from an EMBL/GenBank/DDBJ whole genome shotgun (WGS) entry which is preliminary data.</text>
</comment>
<evidence type="ECO:0000313" key="6">
    <source>
        <dbReference type="EMBL" id="MST82805.1"/>
    </source>
</evidence>
<dbReference type="Pfam" id="PF02901">
    <property type="entry name" value="PFL-like"/>
    <property type="match status" value="1"/>
</dbReference>
<dbReference type="PANTHER" id="PTHR43641">
    <property type="entry name" value="FORMATE ACETYLTRANSFERASE 3-RELATED"/>
    <property type="match status" value="1"/>
</dbReference>
<dbReference type="InterPro" id="IPR004184">
    <property type="entry name" value="PFL_dom"/>
</dbReference>
<dbReference type="InterPro" id="IPR051215">
    <property type="entry name" value="GRE"/>
</dbReference>
<dbReference type="RefSeq" id="WP_154458710.1">
    <property type="nucleotide sequence ID" value="NZ_VUMV01000009.1"/>
</dbReference>
<reference evidence="6 7" key="1">
    <citation type="submission" date="2019-08" db="EMBL/GenBank/DDBJ databases">
        <title>In-depth cultivation of the pig gut microbiome towards novel bacterial diversity and tailored functional studies.</title>
        <authorList>
            <person name="Wylensek D."/>
            <person name="Hitch T.C.A."/>
            <person name="Clavel T."/>
        </authorList>
    </citation>
    <scope>NUCLEOTIDE SEQUENCE [LARGE SCALE GENOMIC DNA]</scope>
    <source>
        <strain evidence="6 7">Oil+RF-744-WCA-WT-13</strain>
    </source>
</reference>
<keyword evidence="2" id="KW-0456">Lyase</keyword>
<dbReference type="PROSITE" id="PS51149">
    <property type="entry name" value="GLY_RADICAL_2"/>
    <property type="match status" value="1"/>
</dbReference>
<dbReference type="EMBL" id="VUMV01000009">
    <property type="protein sequence ID" value="MST82805.1"/>
    <property type="molecule type" value="Genomic_DNA"/>
</dbReference>
<dbReference type="InterPro" id="IPR001150">
    <property type="entry name" value="Gly_radical"/>
</dbReference>
<feature type="domain" description="PFL" evidence="5">
    <location>
        <begin position="10"/>
        <end position="652"/>
    </location>
</feature>
<keyword evidence="1" id="KW-0556">Organic radical</keyword>
<dbReference type="PROSITE" id="PS51554">
    <property type="entry name" value="PFL"/>
    <property type="match status" value="1"/>
</dbReference>
<sequence>MEIEKIVNADQITDLAKKRFQEERGINHLEGWFLAKEIQRSCDSLFANEPDCIRIAKTQVKVAEQLPLWISDYCLFAGTQDDAFARSYALINPAFKVDSFKGYCDPVAVFGDIDPIGDITQERINDLREYNNHTKFADTLRHAYDMGDGLMDEAIFFVEQVSGHLIPDVRPMLKHGISGIRKQIRANKEKETDDSKKIYFEAMDISLEACLTLARRYRLLAEEKVGNAGTEADRARFKLMADTLAKVPENGAENLFEAIQSFILIWQTMCLEQTPNPYAFSVGNADRIFEPYRQAEGTDREMTAALFKHLLVFFNVADRSWAISQNLLISGKSVNGEDLTNMSSYALMDAYYDMNLPQPILSAKLHKNTPEELYREMGKFFFTPGCLTPSLFNDDSVQKIESERNHVKKEDLEDIAVAGCQEPLIMGKDNGNTTNSWLNLGKILELSVNGGVSELTGRRFGPSDEENGYHSKLEVLKDIRNLFYKNVQKYTDRMVACANAASEAIGLLQVPFLSTMMGGVESGIDCRDTKRQGTRYNGSGCLIHGLSVVADSFVAIDMLVRERPQDADRMVEALRTNFENDEEMHQYLLTAPKFGNNIPLVDNEAAEIAKRVSDIVDSEKNYLGNPFRADWSSPSTHLLYGYWVGATPDGRKAREELNYGVDPLFGDATQGLGFRMLSNMKIPFETFNGGYASHLGINPNYFKEPTYEGKGKEFRDKIINPLFYNPKNDKLSPFYLYVNVTTPEMLRKVLANPKKYAPSGVYIMRIHGTFVNFLDLSPDIQEDIIARLDPDSTSMAS</sequence>
<dbReference type="GO" id="GO:0005829">
    <property type="term" value="C:cytosol"/>
    <property type="evidence" value="ECO:0007669"/>
    <property type="project" value="TreeGrafter"/>
</dbReference>
<keyword evidence="7" id="KW-1185">Reference proteome</keyword>
<evidence type="ECO:0000259" key="4">
    <source>
        <dbReference type="PROSITE" id="PS51149"/>
    </source>
</evidence>
<evidence type="ECO:0008006" key="8">
    <source>
        <dbReference type="Google" id="ProtNLM"/>
    </source>
</evidence>
<dbReference type="GO" id="GO:0016829">
    <property type="term" value="F:lyase activity"/>
    <property type="evidence" value="ECO:0007669"/>
    <property type="project" value="UniProtKB-KW"/>
</dbReference>
<evidence type="ECO:0000313" key="7">
    <source>
        <dbReference type="Proteomes" id="UP000466864"/>
    </source>
</evidence>
<gene>
    <name evidence="6" type="ORF">FYJ60_10850</name>
</gene>
<dbReference type="PANTHER" id="PTHR43641:SF2">
    <property type="entry name" value="DEHYDRATASE YBIW-RELATED"/>
    <property type="match status" value="1"/>
</dbReference>
<accession>A0A7X2PA05</accession>
<comment type="caution">
    <text evidence="3">Lacks conserved residue(s) required for the propagation of feature annotation.</text>
</comment>
<name>A0A7X2PA05_9FIRM</name>
<feature type="domain" description="Glycine radical" evidence="4">
    <location>
        <begin position="659"/>
        <end position="793"/>
    </location>
</feature>